<keyword evidence="6" id="KW-1185">Reference proteome</keyword>
<dbReference type="AlphaFoldDB" id="A0A329MZP0"/>
<dbReference type="PANTHER" id="PTHR33154">
    <property type="entry name" value="TRANSCRIPTIONAL REGULATOR, ARSR FAMILY"/>
    <property type="match status" value="1"/>
</dbReference>
<evidence type="ECO:0000259" key="4">
    <source>
        <dbReference type="PROSITE" id="PS50987"/>
    </source>
</evidence>
<keyword evidence="1" id="KW-0805">Transcription regulation</keyword>
<dbReference type="InterPro" id="IPR051081">
    <property type="entry name" value="HTH_MetalResp_TranReg"/>
</dbReference>
<dbReference type="NCBIfam" id="NF033788">
    <property type="entry name" value="HTH_metalloreg"/>
    <property type="match status" value="1"/>
</dbReference>
<dbReference type="Pfam" id="PF01022">
    <property type="entry name" value="HTH_5"/>
    <property type="match status" value="1"/>
</dbReference>
<gene>
    <name evidence="5" type="ORF">DQG23_01770</name>
</gene>
<keyword evidence="2" id="KW-0238">DNA-binding</keyword>
<evidence type="ECO:0000256" key="1">
    <source>
        <dbReference type="ARBA" id="ARBA00023015"/>
    </source>
</evidence>
<protein>
    <submittedName>
        <fullName evidence="5">ArsR family transcriptional regulator</fullName>
    </submittedName>
</protein>
<dbReference type="PRINTS" id="PR00778">
    <property type="entry name" value="HTHARSR"/>
</dbReference>
<name>A0A329MZP0_9BACL</name>
<organism evidence="5 6">
    <name type="scientific">Paenibacillus contaminans</name>
    <dbReference type="NCBI Taxonomy" id="450362"/>
    <lineage>
        <taxon>Bacteria</taxon>
        <taxon>Bacillati</taxon>
        <taxon>Bacillota</taxon>
        <taxon>Bacilli</taxon>
        <taxon>Bacillales</taxon>
        <taxon>Paenibacillaceae</taxon>
        <taxon>Paenibacillus</taxon>
    </lineage>
</organism>
<dbReference type="SUPFAM" id="SSF46785">
    <property type="entry name" value="Winged helix' DNA-binding domain"/>
    <property type="match status" value="1"/>
</dbReference>
<feature type="domain" description="HTH arsR-type" evidence="4">
    <location>
        <begin position="1"/>
        <end position="96"/>
    </location>
</feature>
<dbReference type="InterPro" id="IPR036388">
    <property type="entry name" value="WH-like_DNA-bd_sf"/>
</dbReference>
<dbReference type="PANTHER" id="PTHR33154:SF18">
    <property type="entry name" value="ARSENICAL RESISTANCE OPERON REPRESSOR"/>
    <property type="match status" value="1"/>
</dbReference>
<dbReference type="InterPro" id="IPR011991">
    <property type="entry name" value="ArsR-like_HTH"/>
</dbReference>
<dbReference type="SMART" id="SM00418">
    <property type="entry name" value="HTH_ARSR"/>
    <property type="match status" value="1"/>
</dbReference>
<dbReference type="Gene3D" id="1.10.10.10">
    <property type="entry name" value="Winged helix-like DNA-binding domain superfamily/Winged helix DNA-binding domain"/>
    <property type="match status" value="1"/>
</dbReference>
<comment type="caution">
    <text evidence="5">The sequence shown here is derived from an EMBL/GenBank/DDBJ whole genome shotgun (WGS) entry which is preliminary data.</text>
</comment>
<sequence length="107" mass="12187">MTEIEETADVLKLLGDKNRLTIIALLNERELCVCEIVDILKTSQPNISQHMRKLKDGGLVKESKRGQWVYYSLHIQDKPYIAEIIKQIPSQRDKLQSSSCEANACSN</sequence>
<dbReference type="Proteomes" id="UP000250369">
    <property type="component" value="Unassembled WGS sequence"/>
</dbReference>
<evidence type="ECO:0000256" key="3">
    <source>
        <dbReference type="ARBA" id="ARBA00023163"/>
    </source>
</evidence>
<dbReference type="RefSeq" id="WP_113029066.1">
    <property type="nucleotide sequence ID" value="NZ_QMFB01000001.1"/>
</dbReference>
<dbReference type="OrthoDB" id="9798835at2"/>
<dbReference type="InterPro" id="IPR001845">
    <property type="entry name" value="HTH_ArsR_DNA-bd_dom"/>
</dbReference>
<evidence type="ECO:0000313" key="6">
    <source>
        <dbReference type="Proteomes" id="UP000250369"/>
    </source>
</evidence>
<dbReference type="GO" id="GO:0003700">
    <property type="term" value="F:DNA-binding transcription factor activity"/>
    <property type="evidence" value="ECO:0007669"/>
    <property type="project" value="InterPro"/>
</dbReference>
<dbReference type="EMBL" id="QMFB01000001">
    <property type="protein sequence ID" value="RAV22957.1"/>
    <property type="molecule type" value="Genomic_DNA"/>
</dbReference>
<dbReference type="CDD" id="cd00090">
    <property type="entry name" value="HTH_ARSR"/>
    <property type="match status" value="1"/>
</dbReference>
<proteinExistence type="predicted"/>
<keyword evidence="3" id="KW-0804">Transcription</keyword>
<dbReference type="PROSITE" id="PS50987">
    <property type="entry name" value="HTH_ARSR_2"/>
    <property type="match status" value="1"/>
</dbReference>
<evidence type="ECO:0000313" key="5">
    <source>
        <dbReference type="EMBL" id="RAV22957.1"/>
    </source>
</evidence>
<reference evidence="5 6" key="1">
    <citation type="journal article" date="2009" name="Int. J. Syst. Evol. Microbiol.">
        <title>Paenibacillus contaminans sp. nov., isolated from a contaminated laboratory plate.</title>
        <authorList>
            <person name="Chou J.H."/>
            <person name="Lee J.H."/>
            <person name="Lin M.C."/>
            <person name="Chang P.S."/>
            <person name="Arun A.B."/>
            <person name="Young C.C."/>
            <person name="Chen W.M."/>
        </authorList>
    </citation>
    <scope>NUCLEOTIDE SEQUENCE [LARGE SCALE GENOMIC DNA]</scope>
    <source>
        <strain evidence="5 6">CKOBP-6</strain>
    </source>
</reference>
<dbReference type="GO" id="GO:0003677">
    <property type="term" value="F:DNA binding"/>
    <property type="evidence" value="ECO:0007669"/>
    <property type="project" value="UniProtKB-KW"/>
</dbReference>
<evidence type="ECO:0000256" key="2">
    <source>
        <dbReference type="ARBA" id="ARBA00023125"/>
    </source>
</evidence>
<dbReference type="InterPro" id="IPR036390">
    <property type="entry name" value="WH_DNA-bd_sf"/>
</dbReference>
<accession>A0A329MZP0</accession>